<evidence type="ECO:0000313" key="6">
    <source>
        <dbReference type="EMBL" id="TLP40886.1"/>
    </source>
</evidence>
<reference evidence="6 7" key="1">
    <citation type="submission" date="2019-05" db="EMBL/GenBank/DDBJ databases">
        <title>Arcobacter sp. nov., isolated from sea sediment.</title>
        <authorList>
            <person name="Kim W."/>
        </authorList>
    </citation>
    <scope>NUCLEOTIDE SEQUENCE [LARGE SCALE GENOMIC DNA]</scope>
    <source>
        <strain evidence="6 7">CAU 1517</strain>
    </source>
</reference>
<dbReference type="RefSeq" id="WP_138151288.1">
    <property type="nucleotide sequence ID" value="NZ_CBDDKQ010000002.1"/>
</dbReference>
<accession>A0A5R8Y492</accession>
<feature type="chain" id="PRO_5024275968" evidence="4">
    <location>
        <begin position="23"/>
        <end position="230"/>
    </location>
</feature>
<keyword evidence="7" id="KW-1185">Reference proteome</keyword>
<dbReference type="InterPro" id="IPR011990">
    <property type="entry name" value="TPR-like_helical_dom_sf"/>
</dbReference>
<protein>
    <submittedName>
        <fullName evidence="6">Outer membrane protein assembly factor BamD</fullName>
    </submittedName>
</protein>
<gene>
    <name evidence="6" type="primary">bamD</name>
    <name evidence="6" type="ORF">FDK22_02385</name>
</gene>
<proteinExistence type="predicted"/>
<dbReference type="Proteomes" id="UP000308901">
    <property type="component" value="Unassembled WGS sequence"/>
</dbReference>
<dbReference type="Pfam" id="PF13525">
    <property type="entry name" value="YfiO"/>
    <property type="match status" value="1"/>
</dbReference>
<dbReference type="AlphaFoldDB" id="A0A5R8Y492"/>
<comment type="caution">
    <text evidence="6">The sequence shown here is derived from an EMBL/GenBank/DDBJ whole genome shotgun (WGS) entry which is preliminary data.</text>
</comment>
<dbReference type="NCBIfam" id="TIGR03302">
    <property type="entry name" value="OM_YfiO"/>
    <property type="match status" value="1"/>
</dbReference>
<organism evidence="6 7">
    <name type="scientific">Arcobacter arenosus</name>
    <dbReference type="NCBI Taxonomy" id="2576037"/>
    <lineage>
        <taxon>Bacteria</taxon>
        <taxon>Pseudomonadati</taxon>
        <taxon>Campylobacterota</taxon>
        <taxon>Epsilonproteobacteria</taxon>
        <taxon>Campylobacterales</taxon>
        <taxon>Arcobacteraceae</taxon>
        <taxon>Arcobacter</taxon>
    </lineage>
</organism>
<dbReference type="InterPro" id="IPR039565">
    <property type="entry name" value="BamD-like"/>
</dbReference>
<evidence type="ECO:0000259" key="5">
    <source>
        <dbReference type="Pfam" id="PF13525"/>
    </source>
</evidence>
<evidence type="ECO:0000256" key="4">
    <source>
        <dbReference type="SAM" id="SignalP"/>
    </source>
</evidence>
<evidence type="ECO:0000256" key="2">
    <source>
        <dbReference type="ARBA" id="ARBA00023136"/>
    </source>
</evidence>
<dbReference type="EMBL" id="VANU01000001">
    <property type="protein sequence ID" value="TLP40886.1"/>
    <property type="molecule type" value="Genomic_DNA"/>
</dbReference>
<keyword evidence="1 4" id="KW-0732">Signal</keyword>
<feature type="signal peptide" evidence="4">
    <location>
        <begin position="1"/>
        <end position="22"/>
    </location>
</feature>
<keyword evidence="3" id="KW-0998">Cell outer membrane</keyword>
<feature type="domain" description="Outer membrane lipoprotein BamD-like" evidence="5">
    <location>
        <begin position="40"/>
        <end position="190"/>
    </location>
</feature>
<evidence type="ECO:0000256" key="1">
    <source>
        <dbReference type="ARBA" id="ARBA00022729"/>
    </source>
</evidence>
<dbReference type="InterPro" id="IPR017689">
    <property type="entry name" value="BamD"/>
</dbReference>
<evidence type="ECO:0000256" key="3">
    <source>
        <dbReference type="ARBA" id="ARBA00023237"/>
    </source>
</evidence>
<dbReference type="PROSITE" id="PS51257">
    <property type="entry name" value="PROKAR_LIPOPROTEIN"/>
    <property type="match status" value="1"/>
</dbReference>
<sequence>MRYLFKFRNLLLVAGIAFTFTACSQKSEKIQEYGKPALYWYNKMITEISTGYLEDADDTYTSLESEHRNSPLLPTALLILANGHMDEEEYQLANFYLDEYIKRYALSKNIDYVRYLKIKANFMGFAYDLRDQQLIDDTIADIDNFKKTFPRSPYMPLVNTMSGRLFMAKASLDKEISDLYNRLGKEKAAIYYLKKAKDSWVEPKEIEEVDVPFYRYPFERNMFLDRVYFK</sequence>
<keyword evidence="2" id="KW-0472">Membrane</keyword>
<evidence type="ECO:0000313" key="7">
    <source>
        <dbReference type="Proteomes" id="UP000308901"/>
    </source>
</evidence>
<dbReference type="Gene3D" id="1.25.40.10">
    <property type="entry name" value="Tetratricopeptide repeat domain"/>
    <property type="match status" value="1"/>
</dbReference>
<name>A0A5R8Y492_9BACT</name>
<dbReference type="OrthoDB" id="5342947at2"/>